<dbReference type="EMBL" id="NIRI02000042">
    <property type="protein sequence ID" value="KAG5447303.1"/>
    <property type="molecule type" value="Genomic_DNA"/>
</dbReference>
<dbReference type="OrthoDB" id="10051416at2759"/>
<dbReference type="InParanoid" id="A0A3R7FWS8"/>
<dbReference type="Proteomes" id="UP000286415">
    <property type="component" value="Unassembled WGS sequence"/>
</dbReference>
<proteinExistence type="predicted"/>
<comment type="caution">
    <text evidence="2">The sequence shown here is derived from an EMBL/GenBank/DDBJ whole genome shotgun (WGS) entry which is preliminary data.</text>
</comment>
<reference evidence="2 3" key="1">
    <citation type="journal article" date="2018" name="Biotechnol. Adv.">
        <title>Improved genomic resources and new bioinformatic workflow for the carcinogenic parasite Clonorchis sinensis: Biotechnological implications.</title>
        <authorList>
            <person name="Wang D."/>
            <person name="Korhonen P.K."/>
            <person name="Gasser R.B."/>
            <person name="Young N.D."/>
        </authorList>
    </citation>
    <scope>NUCLEOTIDE SEQUENCE [LARGE SCALE GENOMIC DNA]</scope>
    <source>
        <strain evidence="2">Cs-k2</strain>
    </source>
</reference>
<name>A0A3R7FWS8_CLOSI</name>
<evidence type="ECO:0000256" key="1">
    <source>
        <dbReference type="SAM" id="MobiDB-lite"/>
    </source>
</evidence>
<keyword evidence="3" id="KW-1185">Reference proteome</keyword>
<evidence type="ECO:0000313" key="3">
    <source>
        <dbReference type="Proteomes" id="UP000286415"/>
    </source>
</evidence>
<gene>
    <name evidence="2" type="ORF">CSKR_110147</name>
</gene>
<dbReference type="STRING" id="79923.A0A3R7FWS8"/>
<feature type="region of interest" description="Disordered" evidence="1">
    <location>
        <begin position="54"/>
        <end position="189"/>
    </location>
</feature>
<protein>
    <submittedName>
        <fullName evidence="2">Uncharacterized protein</fullName>
    </submittedName>
</protein>
<organism evidence="2 3">
    <name type="scientific">Clonorchis sinensis</name>
    <name type="common">Chinese liver fluke</name>
    <dbReference type="NCBI Taxonomy" id="79923"/>
    <lineage>
        <taxon>Eukaryota</taxon>
        <taxon>Metazoa</taxon>
        <taxon>Spiralia</taxon>
        <taxon>Lophotrochozoa</taxon>
        <taxon>Platyhelminthes</taxon>
        <taxon>Trematoda</taxon>
        <taxon>Digenea</taxon>
        <taxon>Opisthorchiida</taxon>
        <taxon>Opisthorchiata</taxon>
        <taxon>Opisthorchiidae</taxon>
        <taxon>Clonorchis</taxon>
    </lineage>
</organism>
<reference evidence="2 3" key="2">
    <citation type="journal article" date="2021" name="Genomics">
        <title>High-quality reference genome for Clonorchis sinensis.</title>
        <authorList>
            <person name="Young N.D."/>
            <person name="Stroehlein A.J."/>
            <person name="Kinkar L."/>
            <person name="Wang T."/>
            <person name="Sohn W.M."/>
            <person name="Chang B.C.H."/>
            <person name="Kaur P."/>
            <person name="Weisz D."/>
            <person name="Dudchenko O."/>
            <person name="Aiden E.L."/>
            <person name="Korhonen P.K."/>
            <person name="Gasser R.B."/>
        </authorList>
    </citation>
    <scope>NUCLEOTIDE SEQUENCE [LARGE SCALE GENOMIC DNA]</scope>
    <source>
        <strain evidence="2">Cs-k2</strain>
    </source>
</reference>
<dbReference type="AlphaFoldDB" id="A0A3R7FWS8"/>
<evidence type="ECO:0000313" key="2">
    <source>
        <dbReference type="EMBL" id="KAG5447303.1"/>
    </source>
</evidence>
<feature type="compositionally biased region" description="Acidic residues" evidence="1">
    <location>
        <begin position="64"/>
        <end position="186"/>
    </location>
</feature>
<sequence length="265" mass="29865">MFYATASAAPSRLIFQLLRYSRYRDICMDVLKHEAVFVQHIQLKNTIDERFSWDSVESPVETKSDDDDDDDDDDNDDDDDDDDDGDDDDDDDDDGDDDDDDDDDDNDDDDDDDDDNDDDDDDDDDGDDDDDDDDDGDDDDDDDDDGDDDDDDDDDGDDDDDDDDDGDDDDDDDDDGDDDDDDDDDGAPQIYRAIYIYICRVRGEMAQWLERECTDRKVRGSNPTSASRLPLFRLGQPASIPALVLPSGCMAARHQKSVAAERASR</sequence>
<accession>A0A3R7FWS8</accession>